<keyword evidence="2" id="KW-0813">Transport</keyword>
<keyword evidence="4" id="KW-0274">FAD</keyword>
<keyword evidence="3" id="KW-0285">Flavoprotein</keyword>
<reference evidence="7" key="1">
    <citation type="journal article" date="2015" name="Nature">
        <title>Complex archaea that bridge the gap between prokaryotes and eukaryotes.</title>
        <authorList>
            <person name="Spang A."/>
            <person name="Saw J.H."/>
            <person name="Jorgensen S.L."/>
            <person name="Zaremba-Niedzwiedzka K."/>
            <person name="Martijn J."/>
            <person name="Lind A.E."/>
            <person name="van Eijk R."/>
            <person name="Schleper C."/>
            <person name="Guy L."/>
            <person name="Ettema T.J."/>
        </authorList>
    </citation>
    <scope>NUCLEOTIDE SEQUENCE</scope>
</reference>
<evidence type="ECO:0000313" key="7">
    <source>
        <dbReference type="EMBL" id="KKN64184.1"/>
    </source>
</evidence>
<dbReference type="SUPFAM" id="SSF52467">
    <property type="entry name" value="DHS-like NAD/FAD-binding domain"/>
    <property type="match status" value="1"/>
</dbReference>
<dbReference type="SMART" id="SM00893">
    <property type="entry name" value="ETF"/>
    <property type="match status" value="1"/>
</dbReference>
<evidence type="ECO:0000256" key="4">
    <source>
        <dbReference type="ARBA" id="ARBA00022827"/>
    </source>
</evidence>
<keyword evidence="5" id="KW-0249">Electron transport</keyword>
<comment type="similarity">
    <text evidence="1">Belongs to the ETF alpha-subunit/FixB family.</text>
</comment>
<dbReference type="PANTHER" id="PTHR43153:SF1">
    <property type="entry name" value="ELECTRON TRANSFER FLAVOPROTEIN SUBUNIT ALPHA, MITOCHONDRIAL"/>
    <property type="match status" value="1"/>
</dbReference>
<comment type="caution">
    <text evidence="7">The sequence shown here is derived from an EMBL/GenBank/DDBJ whole genome shotgun (WGS) entry which is preliminary data.</text>
</comment>
<evidence type="ECO:0000256" key="1">
    <source>
        <dbReference type="ARBA" id="ARBA00005817"/>
    </source>
</evidence>
<evidence type="ECO:0000259" key="6">
    <source>
        <dbReference type="SMART" id="SM00893"/>
    </source>
</evidence>
<dbReference type="InterPro" id="IPR001308">
    <property type="entry name" value="ETF_a/FixB"/>
</dbReference>
<dbReference type="InterPro" id="IPR029035">
    <property type="entry name" value="DHS-like_NAD/FAD-binding_dom"/>
</dbReference>
<dbReference type="AlphaFoldDB" id="A0A0F9SAW5"/>
<gene>
    <name evidence="7" type="ORF">LCGC14_0494360</name>
</gene>
<proteinExistence type="inferred from homology"/>
<evidence type="ECO:0000256" key="5">
    <source>
        <dbReference type="ARBA" id="ARBA00022982"/>
    </source>
</evidence>
<dbReference type="GO" id="GO:0009055">
    <property type="term" value="F:electron transfer activity"/>
    <property type="evidence" value="ECO:0007669"/>
    <property type="project" value="InterPro"/>
</dbReference>
<dbReference type="SUPFAM" id="SSF52402">
    <property type="entry name" value="Adenine nucleotide alpha hydrolases-like"/>
    <property type="match status" value="1"/>
</dbReference>
<dbReference type="GO" id="GO:0033539">
    <property type="term" value="P:fatty acid beta-oxidation using acyl-CoA dehydrogenase"/>
    <property type="evidence" value="ECO:0007669"/>
    <property type="project" value="TreeGrafter"/>
</dbReference>
<dbReference type="Pfam" id="PF00766">
    <property type="entry name" value="ETF_alpha"/>
    <property type="match status" value="1"/>
</dbReference>
<dbReference type="PANTHER" id="PTHR43153">
    <property type="entry name" value="ELECTRON TRANSFER FLAVOPROTEIN ALPHA"/>
    <property type="match status" value="1"/>
</dbReference>
<dbReference type="EMBL" id="LAZR01000565">
    <property type="protein sequence ID" value="KKN64184.1"/>
    <property type="molecule type" value="Genomic_DNA"/>
</dbReference>
<dbReference type="GO" id="GO:0050660">
    <property type="term" value="F:flavin adenine dinucleotide binding"/>
    <property type="evidence" value="ECO:0007669"/>
    <property type="project" value="InterPro"/>
</dbReference>
<dbReference type="InterPro" id="IPR014729">
    <property type="entry name" value="Rossmann-like_a/b/a_fold"/>
</dbReference>
<dbReference type="Pfam" id="PF01012">
    <property type="entry name" value="ETF"/>
    <property type="match status" value="1"/>
</dbReference>
<protein>
    <recommendedName>
        <fullName evidence="6">Electron transfer flavoprotein alpha/beta-subunit N-terminal domain-containing protein</fullName>
    </recommendedName>
</protein>
<dbReference type="InterPro" id="IPR018206">
    <property type="entry name" value="ETF_asu_C_CS"/>
</dbReference>
<dbReference type="Gene3D" id="3.40.50.1220">
    <property type="entry name" value="TPP-binding domain"/>
    <property type="match status" value="1"/>
</dbReference>
<sequence length="335" mass="36840">MIMTDYKNIWVIVEFKKGKVRSVSFELIGIAKELAGKLNEKVCVALIGNNVSNFCEEFSYFGIAEIYICEDAIFEEYLTETYSSILIDLVKEYTPNMILYPSTKFGKDLAPRIAASLETGLTPDCNNIDIQDGNVVYTRSVYGGNYYVDIIIPSSRPQMATLRSNIFEKSGKIEKDNPKIINFPVNIEFNKLSTKVIDNIETTISHEKPIDEANVIVSGGRGIGSKENFKIIDNLAEVLNAAVGASRAAVEAGWISKSCQVGQSGTVVAPDIYIACGISGTIQHLVGMKSSKKIIAINKDPSAPIFEFCDYGIVGDFKTIVPLLTEALKERLSQD</sequence>
<dbReference type="FunFam" id="3.40.50.1220:FF:000001">
    <property type="entry name" value="Electron transfer flavoprotein, alpha subunit"/>
    <property type="match status" value="1"/>
</dbReference>
<dbReference type="InterPro" id="IPR014731">
    <property type="entry name" value="ETF_asu_C"/>
</dbReference>
<dbReference type="Gene3D" id="3.40.50.620">
    <property type="entry name" value="HUPs"/>
    <property type="match status" value="1"/>
</dbReference>
<dbReference type="InterPro" id="IPR014730">
    <property type="entry name" value="ETF_a/b_N"/>
</dbReference>
<organism evidence="7">
    <name type="scientific">marine sediment metagenome</name>
    <dbReference type="NCBI Taxonomy" id="412755"/>
    <lineage>
        <taxon>unclassified sequences</taxon>
        <taxon>metagenomes</taxon>
        <taxon>ecological metagenomes</taxon>
    </lineage>
</organism>
<dbReference type="PROSITE" id="PS00696">
    <property type="entry name" value="ETF_ALPHA"/>
    <property type="match status" value="1"/>
</dbReference>
<accession>A0A0F9SAW5</accession>
<dbReference type="CDD" id="cd01715">
    <property type="entry name" value="ETF_alpha"/>
    <property type="match status" value="1"/>
</dbReference>
<evidence type="ECO:0000256" key="3">
    <source>
        <dbReference type="ARBA" id="ARBA00022630"/>
    </source>
</evidence>
<feature type="domain" description="Electron transfer flavoprotein alpha/beta-subunit N-terminal" evidence="6">
    <location>
        <begin position="9"/>
        <end position="196"/>
    </location>
</feature>
<dbReference type="PIRSF" id="PIRSF000089">
    <property type="entry name" value="Electra_flavoP_a"/>
    <property type="match status" value="1"/>
</dbReference>
<name>A0A0F9SAW5_9ZZZZ</name>
<dbReference type="InterPro" id="IPR033947">
    <property type="entry name" value="ETF_alpha_N"/>
</dbReference>
<evidence type="ECO:0000256" key="2">
    <source>
        <dbReference type="ARBA" id="ARBA00022448"/>
    </source>
</evidence>